<reference evidence="4" key="1">
    <citation type="journal article" date="2017" name="PLoS ONE">
        <title>The Agassiz's desert tortoise genome provides a resource for the conservation of a threatened species.</title>
        <authorList>
            <person name="Tollis M."/>
            <person name="DeNardo D.F."/>
            <person name="Cornelius J.A."/>
            <person name="Dolby G.A."/>
            <person name="Edwards T."/>
            <person name="Henen B.T."/>
            <person name="Karl A.E."/>
            <person name="Murphy R.W."/>
            <person name="Kusumi K."/>
        </authorList>
    </citation>
    <scope>NUCLEOTIDE SEQUENCE [LARGE SCALE GENOMIC DNA]</scope>
</reference>
<dbReference type="AlphaFoldDB" id="A0A452HK39"/>
<dbReference type="FunFam" id="1.10.287.110:FF:000113">
    <property type="entry name" value="DnaJ (Hsp40) homolog, subfamily C, member 28"/>
    <property type="match status" value="1"/>
</dbReference>
<protein>
    <recommendedName>
        <fullName evidence="2">J domain-containing protein</fullName>
    </recommendedName>
</protein>
<sequence length="379" mass="44637">MKWLCVIWTKKIGCHLWALSTMIPKKVKIFPYPYIIEHRMLSSYKSKNNIKDSYRLLKLQEGCSLDDVRNSFRNLAKQYHPDSGSITADSAMFMQIEAAYRTVLSDVAKKMKSSENEDEEETKFKSKAPQHRQYLSFEGVGFGTPSQRERQYKQFRVDRAAEQVMEYRKQKLESQYAMDAMIAKDIRQSKKIKITQAIDRLVEDLIQESMAKGDFDNLSGKGKPLQKFSYCPHIDPMTHNLNRILIDNGYQPEWILMQKEIRETIEELRRNIVASRNKLGEPMTPCRQKQWSQICEQLIEDIKKLNKRINDFNLIVPILNRQMVHFNADKEIARAQAAYEILMEKTKTTDVDTKENEQEKVKIFRLKCSFLKWINLMLK</sequence>
<dbReference type="Gene3D" id="1.10.287.110">
    <property type="entry name" value="DnaJ domain"/>
    <property type="match status" value="1"/>
</dbReference>
<evidence type="ECO:0000313" key="4">
    <source>
        <dbReference type="Proteomes" id="UP000291020"/>
    </source>
</evidence>
<evidence type="ECO:0000313" key="3">
    <source>
        <dbReference type="Ensembl" id="ENSGAGP00000015282.1"/>
    </source>
</evidence>
<dbReference type="Ensembl" id="ENSGAGT00000017459.1">
    <property type="protein sequence ID" value="ENSGAGP00000015282.1"/>
    <property type="gene ID" value="ENSGAGG00000011531.1"/>
</dbReference>
<feature type="domain" description="J" evidence="2">
    <location>
        <begin position="52"/>
        <end position="116"/>
    </location>
</feature>
<keyword evidence="1" id="KW-0175">Coiled coil</keyword>
<reference evidence="3" key="2">
    <citation type="submission" date="2025-08" db="UniProtKB">
        <authorList>
            <consortium name="Ensembl"/>
        </authorList>
    </citation>
    <scope>IDENTIFICATION</scope>
</reference>
<reference evidence="3" key="3">
    <citation type="submission" date="2025-09" db="UniProtKB">
        <authorList>
            <consortium name="Ensembl"/>
        </authorList>
    </citation>
    <scope>IDENTIFICATION</scope>
</reference>
<organism evidence="3 4">
    <name type="scientific">Gopherus agassizii</name>
    <name type="common">Agassiz's desert tortoise</name>
    <dbReference type="NCBI Taxonomy" id="38772"/>
    <lineage>
        <taxon>Eukaryota</taxon>
        <taxon>Metazoa</taxon>
        <taxon>Chordata</taxon>
        <taxon>Craniata</taxon>
        <taxon>Vertebrata</taxon>
        <taxon>Euteleostomi</taxon>
        <taxon>Archelosauria</taxon>
        <taxon>Testudinata</taxon>
        <taxon>Testudines</taxon>
        <taxon>Cryptodira</taxon>
        <taxon>Durocryptodira</taxon>
        <taxon>Testudinoidea</taxon>
        <taxon>Testudinidae</taxon>
        <taxon>Gopherus</taxon>
    </lineage>
</organism>
<dbReference type="Pfam" id="PF00226">
    <property type="entry name" value="DnaJ"/>
    <property type="match status" value="1"/>
</dbReference>
<dbReference type="PANTHER" id="PTHR39158:SF1">
    <property type="entry name" value="DNAJ HOMOLOG SUBFAMILY C MEMBER 28"/>
    <property type="match status" value="1"/>
</dbReference>
<dbReference type="Proteomes" id="UP000291020">
    <property type="component" value="Unassembled WGS sequence"/>
</dbReference>
<accession>A0A452HK39</accession>
<dbReference type="STRING" id="38772.ENSGAGP00000015282"/>
<feature type="coiled-coil region" evidence="1">
    <location>
        <begin position="258"/>
        <end position="315"/>
    </location>
</feature>
<dbReference type="CDD" id="cd06257">
    <property type="entry name" value="DnaJ"/>
    <property type="match status" value="1"/>
</dbReference>
<evidence type="ECO:0000259" key="2">
    <source>
        <dbReference type="PROSITE" id="PS50076"/>
    </source>
</evidence>
<dbReference type="InterPro" id="IPR036869">
    <property type="entry name" value="J_dom_sf"/>
</dbReference>
<dbReference type="Pfam" id="PF09350">
    <property type="entry name" value="DJC28_CD"/>
    <property type="match status" value="1"/>
</dbReference>
<dbReference type="SMART" id="SM00271">
    <property type="entry name" value="DnaJ"/>
    <property type="match status" value="1"/>
</dbReference>
<evidence type="ECO:0000256" key="1">
    <source>
        <dbReference type="SAM" id="Coils"/>
    </source>
</evidence>
<keyword evidence="4" id="KW-1185">Reference proteome</keyword>
<dbReference type="PANTHER" id="PTHR39158">
    <property type="entry name" value="OS08G0560600 PROTEIN"/>
    <property type="match status" value="1"/>
</dbReference>
<name>A0A452HK39_9SAUR</name>
<dbReference type="PROSITE" id="PS50076">
    <property type="entry name" value="DNAJ_2"/>
    <property type="match status" value="1"/>
</dbReference>
<dbReference type="SUPFAM" id="SSF46565">
    <property type="entry name" value="Chaperone J-domain"/>
    <property type="match status" value="1"/>
</dbReference>
<dbReference type="InterPro" id="IPR018961">
    <property type="entry name" value="DnaJ_homolog_subfam-C_membr-28"/>
</dbReference>
<dbReference type="InterPro" id="IPR001623">
    <property type="entry name" value="DnaJ_domain"/>
</dbReference>
<proteinExistence type="predicted"/>
<dbReference type="InterPro" id="IPR052573">
    <property type="entry name" value="DnaJ_C_subfamily_28"/>
</dbReference>